<dbReference type="GO" id="GO:0005840">
    <property type="term" value="C:ribosome"/>
    <property type="evidence" value="ECO:0007669"/>
    <property type="project" value="UniProtKB-KW"/>
</dbReference>
<comment type="function">
    <text evidence="4">This protein binds to 23S rRNA in the presence of protein L20.</text>
</comment>
<dbReference type="InterPro" id="IPR028909">
    <property type="entry name" value="bL21-like"/>
</dbReference>
<dbReference type="EMBL" id="MFDU01000011">
    <property type="protein sequence ID" value="OGE64491.1"/>
    <property type="molecule type" value="Genomic_DNA"/>
</dbReference>
<comment type="similarity">
    <text evidence="4">Belongs to the bacterial ribosomal protein bL21 family.</text>
</comment>
<protein>
    <recommendedName>
        <fullName evidence="3 4">50S ribosomal protein L21</fullName>
    </recommendedName>
</protein>
<dbReference type="Pfam" id="PF00829">
    <property type="entry name" value="Ribosomal_L21p"/>
    <property type="match status" value="1"/>
</dbReference>
<dbReference type="GO" id="GO:1990904">
    <property type="term" value="C:ribonucleoprotein complex"/>
    <property type="evidence" value="ECO:0007669"/>
    <property type="project" value="UniProtKB-KW"/>
</dbReference>
<dbReference type="GO" id="GO:0006412">
    <property type="term" value="P:translation"/>
    <property type="evidence" value="ECO:0007669"/>
    <property type="project" value="InterPro"/>
</dbReference>
<evidence type="ECO:0000313" key="6">
    <source>
        <dbReference type="Proteomes" id="UP000183317"/>
    </source>
</evidence>
<keyword evidence="1 4" id="KW-0689">Ribosomal protein</keyword>
<dbReference type="GO" id="GO:0019843">
    <property type="term" value="F:rRNA binding"/>
    <property type="evidence" value="ECO:0007669"/>
    <property type="project" value="UniProtKB-KW"/>
</dbReference>
<dbReference type="InterPro" id="IPR001787">
    <property type="entry name" value="Ribosomal_bL21"/>
</dbReference>
<name>A0A1F5MGJ3_9BACT</name>
<evidence type="ECO:0000256" key="1">
    <source>
        <dbReference type="ARBA" id="ARBA00022980"/>
    </source>
</evidence>
<evidence type="ECO:0000256" key="4">
    <source>
        <dbReference type="RuleBase" id="RU000562"/>
    </source>
</evidence>
<dbReference type="SUPFAM" id="SSF141091">
    <property type="entry name" value="L21p-like"/>
    <property type="match status" value="1"/>
</dbReference>
<comment type="caution">
    <text evidence="5">The sequence shown here is derived from an EMBL/GenBank/DDBJ whole genome shotgun (WGS) entry which is preliminary data.</text>
</comment>
<dbReference type="InterPro" id="IPR036164">
    <property type="entry name" value="bL21-like_sf"/>
</dbReference>
<evidence type="ECO:0000313" key="5">
    <source>
        <dbReference type="EMBL" id="OGE64491.1"/>
    </source>
</evidence>
<dbReference type="NCBIfam" id="TIGR00061">
    <property type="entry name" value="L21"/>
    <property type="match status" value="1"/>
</dbReference>
<reference evidence="5 6" key="1">
    <citation type="journal article" date="2016" name="Nat. Commun.">
        <title>Thousands of microbial genomes shed light on interconnected biogeochemical processes in an aquifer system.</title>
        <authorList>
            <person name="Anantharaman K."/>
            <person name="Brown C.T."/>
            <person name="Hug L.A."/>
            <person name="Sharon I."/>
            <person name="Castelle C.J."/>
            <person name="Probst A.J."/>
            <person name="Thomas B.C."/>
            <person name="Singh A."/>
            <person name="Wilkins M.J."/>
            <person name="Karaoz U."/>
            <person name="Brodie E.L."/>
            <person name="Williams K.H."/>
            <person name="Hubbard S.S."/>
            <person name="Banfield J.F."/>
        </authorList>
    </citation>
    <scope>NUCLEOTIDE SEQUENCE [LARGE SCALE GENOMIC DNA]</scope>
</reference>
<dbReference type="Proteomes" id="UP000183317">
    <property type="component" value="Unassembled WGS sequence"/>
</dbReference>
<dbReference type="AlphaFoldDB" id="A0A1F5MGJ3"/>
<accession>A0A1F5MGJ3</accession>
<gene>
    <name evidence="5" type="ORF">A3J13_02600</name>
</gene>
<dbReference type="GO" id="GO:0003735">
    <property type="term" value="F:structural constituent of ribosome"/>
    <property type="evidence" value="ECO:0007669"/>
    <property type="project" value="InterPro"/>
</dbReference>
<sequence>MFDFAICEISGKQYKIVPNEEILVDWLGIDAKKIEASVLLLSEDGKIKVGTPYLKEKLTLECLGTVKNKKIRVAKFHAKANYRKVTGARAKKTNVVHSVKTK</sequence>
<keyword evidence="4" id="KW-0699">rRNA-binding</keyword>
<evidence type="ECO:0000256" key="3">
    <source>
        <dbReference type="ARBA" id="ARBA00035483"/>
    </source>
</evidence>
<dbReference type="GO" id="GO:0005737">
    <property type="term" value="C:cytoplasm"/>
    <property type="evidence" value="ECO:0007669"/>
    <property type="project" value="UniProtKB-ARBA"/>
</dbReference>
<organism evidence="5 6">
    <name type="scientific">Candidatus Daviesbacteria bacterium RIFCSPLOWO2_02_FULL_36_8</name>
    <dbReference type="NCBI Taxonomy" id="1797793"/>
    <lineage>
        <taxon>Bacteria</taxon>
        <taxon>Candidatus Daviesiibacteriota</taxon>
    </lineage>
</organism>
<keyword evidence="4" id="KW-0694">RNA-binding</keyword>
<proteinExistence type="inferred from homology"/>
<keyword evidence="2 4" id="KW-0687">Ribonucleoprotein</keyword>
<evidence type="ECO:0000256" key="2">
    <source>
        <dbReference type="ARBA" id="ARBA00023274"/>
    </source>
</evidence>